<proteinExistence type="predicted"/>
<name>A0ACC2C6U8_DIPCM</name>
<evidence type="ECO:0000313" key="2">
    <source>
        <dbReference type="Proteomes" id="UP001162992"/>
    </source>
</evidence>
<reference evidence="2" key="1">
    <citation type="journal article" date="2024" name="Proc. Natl. Acad. Sci. U.S.A.">
        <title>Extraordinary preservation of gene collinearity over three hundred million years revealed in homosporous lycophytes.</title>
        <authorList>
            <person name="Li C."/>
            <person name="Wickell D."/>
            <person name="Kuo L.Y."/>
            <person name="Chen X."/>
            <person name="Nie B."/>
            <person name="Liao X."/>
            <person name="Peng D."/>
            <person name="Ji J."/>
            <person name="Jenkins J."/>
            <person name="Williams M."/>
            <person name="Shu S."/>
            <person name="Plott C."/>
            <person name="Barry K."/>
            <person name="Rajasekar S."/>
            <person name="Grimwood J."/>
            <person name="Han X."/>
            <person name="Sun S."/>
            <person name="Hou Z."/>
            <person name="He W."/>
            <person name="Dai G."/>
            <person name="Sun C."/>
            <person name="Schmutz J."/>
            <person name="Leebens-Mack J.H."/>
            <person name="Li F.W."/>
            <person name="Wang L."/>
        </authorList>
    </citation>
    <scope>NUCLEOTIDE SEQUENCE [LARGE SCALE GENOMIC DNA]</scope>
    <source>
        <strain evidence="2">cv. PW_Plant_1</strain>
    </source>
</reference>
<dbReference type="Proteomes" id="UP001162992">
    <property type="component" value="Chromosome 11"/>
</dbReference>
<keyword evidence="2" id="KW-1185">Reference proteome</keyword>
<accession>A0ACC2C6U8</accession>
<organism evidence="1 2">
    <name type="scientific">Diphasiastrum complanatum</name>
    <name type="common">Issler's clubmoss</name>
    <name type="synonym">Lycopodium complanatum</name>
    <dbReference type="NCBI Taxonomy" id="34168"/>
    <lineage>
        <taxon>Eukaryota</taxon>
        <taxon>Viridiplantae</taxon>
        <taxon>Streptophyta</taxon>
        <taxon>Embryophyta</taxon>
        <taxon>Tracheophyta</taxon>
        <taxon>Lycopodiopsida</taxon>
        <taxon>Lycopodiales</taxon>
        <taxon>Lycopodiaceae</taxon>
        <taxon>Lycopodioideae</taxon>
        <taxon>Diphasiastrum</taxon>
    </lineage>
</organism>
<comment type="caution">
    <text evidence="1">The sequence shown here is derived from an EMBL/GenBank/DDBJ whole genome shotgun (WGS) entry which is preliminary data.</text>
</comment>
<gene>
    <name evidence="1" type="ORF">O6H91_11G016400</name>
</gene>
<sequence length="622" mass="70059">MATRGVLIWNEEDFVGHLNSEQTPAGTPLDVTHSVMSENHGPKLEDLLGGTLTDGHYNYCNPQEINFSDTSLYDRCSIPPFTETSRANPRSSLTESTLQVTAPYVYHPYYAPANCTWIFPQAEYEYPSVPTPMELQDYNLLSSKCCSSNPVPEKAIIKPSYESKSDSQDFLFGCNLRLHHDRGAATLGNISDLSSLKTILRQPQFSENQTNINPIPGLNNFSLSINPISEEGPAAEVSNIDSGFYSVNLANRNAILCSILEDAPRKPLETIGQARTSQYRGVTRHRWTKRYEAHLWDNTHRIEGKSRKGKQVYLGGYDKEDDAARAYDLAALKYWGPNTPVNFPLSNYSKQLEEMKSLSRHEFVASLRRKSSGFSRGASIYRGVTRHHQHGRWQARIGRVAGHKDLYLGTFGTQEEAAQAYDRAAIKYRGIRAITNFEMSRYVDVLKEVSSSNDPTTTEDDSTKIDQVSHQGNTVRSSYTLKSTGEDSQGIPPEQRYETQYGMRCEWCRHGQCQYHYNSSLIDVMHPNETNSRASIGISSNPTDQCGSERTFHDGVLQSGFNGDYHHLLQQSVDMTELALNRPDNIVCYRPLPAPNVFIKQNPSASHLSTFAIWNELHRNQS</sequence>
<dbReference type="EMBL" id="CM055102">
    <property type="protein sequence ID" value="KAJ7537665.1"/>
    <property type="molecule type" value="Genomic_DNA"/>
</dbReference>
<evidence type="ECO:0000313" key="1">
    <source>
        <dbReference type="EMBL" id="KAJ7537665.1"/>
    </source>
</evidence>
<protein>
    <submittedName>
        <fullName evidence="1">Uncharacterized protein</fullName>
    </submittedName>
</protein>